<comment type="caution">
    <text evidence="2">The sequence shown here is derived from an EMBL/GenBank/DDBJ whole genome shotgun (WGS) entry which is preliminary data.</text>
</comment>
<dbReference type="InterPro" id="IPR033468">
    <property type="entry name" value="Metaxin_GST"/>
</dbReference>
<feature type="domain" description="Metaxin glutathione S-transferase" evidence="1">
    <location>
        <begin position="1"/>
        <end position="45"/>
    </location>
</feature>
<gene>
    <name evidence="2" type="ORF">C1752_00183</name>
</gene>
<organism evidence="2 3">
    <name type="scientific">Acaryochloris thomasi RCC1774</name>
    <dbReference type="NCBI Taxonomy" id="1764569"/>
    <lineage>
        <taxon>Bacteria</taxon>
        <taxon>Bacillati</taxon>
        <taxon>Cyanobacteriota</taxon>
        <taxon>Cyanophyceae</taxon>
        <taxon>Acaryochloridales</taxon>
        <taxon>Acaryochloridaceae</taxon>
        <taxon>Acaryochloris</taxon>
        <taxon>Acaryochloris thomasi</taxon>
    </lineage>
</organism>
<name>A0A2W1JQK5_9CYAN</name>
<proteinExistence type="predicted"/>
<dbReference type="Pfam" id="PF17171">
    <property type="entry name" value="GST_C_6"/>
    <property type="match status" value="1"/>
</dbReference>
<evidence type="ECO:0000259" key="1">
    <source>
        <dbReference type="Pfam" id="PF17171"/>
    </source>
</evidence>
<dbReference type="Proteomes" id="UP000248857">
    <property type="component" value="Unassembled WGS sequence"/>
</dbReference>
<dbReference type="EMBL" id="PQWO01000001">
    <property type="protein sequence ID" value="PZD75539.1"/>
    <property type="molecule type" value="Genomic_DNA"/>
</dbReference>
<protein>
    <recommendedName>
        <fullName evidence="1">Metaxin glutathione S-transferase domain-containing protein</fullName>
    </recommendedName>
</protein>
<keyword evidence="3" id="KW-1185">Reference proteome</keyword>
<evidence type="ECO:0000313" key="2">
    <source>
        <dbReference type="EMBL" id="PZD75539.1"/>
    </source>
</evidence>
<reference evidence="2 3" key="1">
    <citation type="journal article" date="2018" name="Sci. Rep.">
        <title>A novel species of the marine cyanobacterium Acaryochloris with a unique pigment content and lifestyle.</title>
        <authorList>
            <person name="Partensky F."/>
            <person name="Six C."/>
            <person name="Ratin M."/>
            <person name="Garczarek L."/>
            <person name="Vaulot D."/>
            <person name="Probert I."/>
            <person name="Calteau A."/>
            <person name="Gourvil P."/>
            <person name="Marie D."/>
            <person name="Grebert T."/>
            <person name="Bouchier C."/>
            <person name="Le Panse S."/>
            <person name="Gachenot M."/>
            <person name="Rodriguez F."/>
            <person name="Garrido J.L."/>
        </authorList>
    </citation>
    <scope>NUCLEOTIDE SEQUENCE [LARGE SCALE GENOMIC DNA]</scope>
    <source>
        <strain evidence="2 3">RCC1774</strain>
    </source>
</reference>
<sequence length="51" mass="5605">MGEQPTTLDGSAYSLLANVLNEVLTSSLRNKAEKLSNLVAYCDRINNKYDA</sequence>
<accession>A0A2W1JQK5</accession>
<dbReference type="AlphaFoldDB" id="A0A2W1JQK5"/>
<evidence type="ECO:0000313" key="3">
    <source>
        <dbReference type="Proteomes" id="UP000248857"/>
    </source>
</evidence>